<evidence type="ECO:0008006" key="2">
    <source>
        <dbReference type="Google" id="ProtNLM"/>
    </source>
</evidence>
<dbReference type="EMBL" id="KQ417439">
    <property type="protein sequence ID" value="KOF91961.1"/>
    <property type="molecule type" value="Genomic_DNA"/>
</dbReference>
<gene>
    <name evidence="1" type="ORF">OCBIM_22007643mg</name>
</gene>
<dbReference type="PANTHER" id="PTHR14303">
    <property type="entry name" value="DNA POLYMERASE DELTA SUBUNIT 4"/>
    <property type="match status" value="1"/>
</dbReference>
<dbReference type="OMA" id="MKYGPCL"/>
<evidence type="ECO:0000313" key="1">
    <source>
        <dbReference type="EMBL" id="KOF91961.1"/>
    </source>
</evidence>
<dbReference type="GO" id="GO:0000731">
    <property type="term" value="P:DNA synthesis involved in DNA repair"/>
    <property type="evidence" value="ECO:0007669"/>
    <property type="project" value="InterPro"/>
</dbReference>
<organism evidence="1">
    <name type="scientific">Octopus bimaculoides</name>
    <name type="common">California two-spotted octopus</name>
    <dbReference type="NCBI Taxonomy" id="37653"/>
    <lineage>
        <taxon>Eukaryota</taxon>
        <taxon>Metazoa</taxon>
        <taxon>Spiralia</taxon>
        <taxon>Lophotrochozoa</taxon>
        <taxon>Mollusca</taxon>
        <taxon>Cephalopoda</taxon>
        <taxon>Coleoidea</taxon>
        <taxon>Octopodiformes</taxon>
        <taxon>Octopoda</taxon>
        <taxon>Incirrata</taxon>
        <taxon>Octopodidae</taxon>
        <taxon>Octopus</taxon>
    </lineage>
</organism>
<name>A0A0L8HRW7_OCTBM</name>
<dbReference type="GO" id="GO:0043625">
    <property type="term" value="C:delta DNA polymerase complex"/>
    <property type="evidence" value="ECO:0007669"/>
    <property type="project" value="TreeGrafter"/>
</dbReference>
<dbReference type="InterPro" id="IPR007218">
    <property type="entry name" value="DNA_pol_delta_4"/>
</dbReference>
<sequence length="117" mass="13624">MVNRKQKRITDDFKQRKPLFKKKSNVKKEKTSLHDVQPSSSNVDELKILTEFDVNWKYGPMCGITRLERWERASKFSLDPPQDVKNIILKHGTDTSFNTSLWDQNDLLKPMIGSSAE</sequence>
<dbReference type="PANTHER" id="PTHR14303:SF0">
    <property type="entry name" value="DNA POLYMERASE DELTA SUBUNIT 4"/>
    <property type="match status" value="1"/>
</dbReference>
<protein>
    <recommendedName>
        <fullName evidence="2">DNA polymerase delta subunit 4</fullName>
    </recommendedName>
</protein>
<dbReference type="Pfam" id="PF04081">
    <property type="entry name" value="DNA_pol_delta_4"/>
    <property type="match status" value="1"/>
</dbReference>
<dbReference type="GO" id="GO:0003887">
    <property type="term" value="F:DNA-directed DNA polymerase activity"/>
    <property type="evidence" value="ECO:0007669"/>
    <property type="project" value="TreeGrafter"/>
</dbReference>
<proteinExistence type="predicted"/>
<reference evidence="1" key="1">
    <citation type="submission" date="2015-07" db="EMBL/GenBank/DDBJ databases">
        <title>MeaNS - Measles Nucleotide Surveillance Program.</title>
        <authorList>
            <person name="Tran T."/>
            <person name="Druce J."/>
        </authorList>
    </citation>
    <scope>NUCLEOTIDE SEQUENCE</scope>
    <source>
        <strain evidence="1">UCB-OBI-ISO-001</strain>
        <tissue evidence="1">Gonad</tissue>
    </source>
</reference>
<dbReference type="STRING" id="37653.A0A0L8HRW7"/>
<dbReference type="OrthoDB" id="337486at2759"/>
<dbReference type="AlphaFoldDB" id="A0A0L8HRW7"/>
<dbReference type="KEGG" id="obi:106868976"/>
<accession>A0A0L8HRW7</accession>
<dbReference type="GO" id="GO:0006261">
    <property type="term" value="P:DNA-templated DNA replication"/>
    <property type="evidence" value="ECO:0007669"/>
    <property type="project" value="TreeGrafter"/>
</dbReference>